<dbReference type="EMBL" id="JAIXNE010000002">
    <property type="protein sequence ID" value="MCA6074577.1"/>
    <property type="molecule type" value="Genomic_DNA"/>
</dbReference>
<dbReference type="AlphaFoldDB" id="A0A9X1HVC5"/>
<organism evidence="4 5">
    <name type="scientific">Fulvivirga sedimenti</name>
    <dbReference type="NCBI Taxonomy" id="2879465"/>
    <lineage>
        <taxon>Bacteria</taxon>
        <taxon>Pseudomonadati</taxon>
        <taxon>Bacteroidota</taxon>
        <taxon>Cytophagia</taxon>
        <taxon>Cytophagales</taxon>
        <taxon>Fulvivirgaceae</taxon>
        <taxon>Fulvivirga</taxon>
    </lineage>
</organism>
<protein>
    <submittedName>
        <fullName evidence="4">NAD(P)H-dependent oxidoreductase</fullName>
    </submittedName>
</protein>
<dbReference type="GO" id="GO:0010181">
    <property type="term" value="F:FMN binding"/>
    <property type="evidence" value="ECO:0007669"/>
    <property type="project" value="TreeGrafter"/>
</dbReference>
<gene>
    <name evidence="2" type="ORF">LDX50_06835</name>
    <name evidence="3" type="ORF">LDX50_12805</name>
    <name evidence="4" type="ORF">LDX50_18525</name>
</gene>
<sequence>MRYKISVLYGSVRTNRQGIRAVTFISNQLRSKGFDVQVIDPMLLPLPFLDKMFKEYPDGTAPENMQIIGDHLSQSDGFIIVTGEYNHSMPPALKNLLDHYQKEYHYKPSGILSYSAGRFGGIRAAIQARITLAELGTPSIPTILSVPQIQKTIDAEGSTQEEWLLKQTTRFINEFEWYVAALAKQRNEGRPGS</sequence>
<dbReference type="InterPro" id="IPR050712">
    <property type="entry name" value="NAD(P)H-dep_reductase"/>
</dbReference>
<keyword evidence="5" id="KW-1185">Reference proteome</keyword>
<dbReference type="PANTHER" id="PTHR30543">
    <property type="entry name" value="CHROMATE REDUCTASE"/>
    <property type="match status" value="1"/>
</dbReference>
<dbReference type="Pfam" id="PF03358">
    <property type="entry name" value="FMN_red"/>
    <property type="match status" value="1"/>
</dbReference>
<evidence type="ECO:0000313" key="3">
    <source>
        <dbReference type="EMBL" id="MCA6075754.1"/>
    </source>
</evidence>
<dbReference type="EMBL" id="JAIXNE010000004">
    <property type="protein sequence ID" value="MCA6076882.1"/>
    <property type="molecule type" value="Genomic_DNA"/>
</dbReference>
<dbReference type="GO" id="GO:0016491">
    <property type="term" value="F:oxidoreductase activity"/>
    <property type="evidence" value="ECO:0007669"/>
    <property type="project" value="InterPro"/>
</dbReference>
<evidence type="ECO:0000259" key="1">
    <source>
        <dbReference type="Pfam" id="PF03358"/>
    </source>
</evidence>
<proteinExistence type="predicted"/>
<accession>A0A9X1HVC5</accession>
<name>A0A9X1HVC5_9BACT</name>
<evidence type="ECO:0000313" key="2">
    <source>
        <dbReference type="EMBL" id="MCA6074577.1"/>
    </source>
</evidence>
<dbReference type="GO" id="GO:0005829">
    <property type="term" value="C:cytosol"/>
    <property type="evidence" value="ECO:0007669"/>
    <property type="project" value="TreeGrafter"/>
</dbReference>
<reference evidence="4" key="1">
    <citation type="submission" date="2021-09" db="EMBL/GenBank/DDBJ databases">
        <title>Fulvivirga sp. isolated from coastal sediment.</title>
        <authorList>
            <person name="Yu H."/>
        </authorList>
    </citation>
    <scope>NUCLEOTIDE SEQUENCE</scope>
    <source>
        <strain evidence="4">1062</strain>
    </source>
</reference>
<feature type="domain" description="NADPH-dependent FMN reductase-like" evidence="1">
    <location>
        <begin position="4"/>
        <end position="148"/>
    </location>
</feature>
<dbReference type="PANTHER" id="PTHR30543:SF21">
    <property type="entry name" value="NAD(P)H-DEPENDENT FMN REDUCTASE LOT6"/>
    <property type="match status" value="1"/>
</dbReference>
<dbReference type="InterPro" id="IPR029039">
    <property type="entry name" value="Flavoprotein-like_sf"/>
</dbReference>
<dbReference type="SUPFAM" id="SSF52218">
    <property type="entry name" value="Flavoproteins"/>
    <property type="match status" value="1"/>
</dbReference>
<dbReference type="InterPro" id="IPR005025">
    <property type="entry name" value="FMN_Rdtase-like_dom"/>
</dbReference>
<dbReference type="EMBL" id="JAIXNE010000003">
    <property type="protein sequence ID" value="MCA6075754.1"/>
    <property type="molecule type" value="Genomic_DNA"/>
</dbReference>
<evidence type="ECO:0000313" key="4">
    <source>
        <dbReference type="EMBL" id="MCA6076882.1"/>
    </source>
</evidence>
<evidence type="ECO:0000313" key="5">
    <source>
        <dbReference type="Proteomes" id="UP001139409"/>
    </source>
</evidence>
<comment type="caution">
    <text evidence="4">The sequence shown here is derived from an EMBL/GenBank/DDBJ whole genome shotgun (WGS) entry which is preliminary data.</text>
</comment>
<dbReference type="Gene3D" id="3.40.50.360">
    <property type="match status" value="1"/>
</dbReference>
<dbReference type="RefSeq" id="WP_225697691.1">
    <property type="nucleotide sequence ID" value="NZ_JAIXNE010000002.1"/>
</dbReference>
<dbReference type="Proteomes" id="UP001139409">
    <property type="component" value="Unassembled WGS sequence"/>
</dbReference>